<protein>
    <submittedName>
        <fullName evidence="1">Uncharacterized protein</fullName>
    </submittedName>
</protein>
<name>A0A6A4QXG2_LUPAL</name>
<organism evidence="1 2">
    <name type="scientific">Lupinus albus</name>
    <name type="common">White lupine</name>
    <name type="synonym">Lupinus termis</name>
    <dbReference type="NCBI Taxonomy" id="3870"/>
    <lineage>
        <taxon>Eukaryota</taxon>
        <taxon>Viridiplantae</taxon>
        <taxon>Streptophyta</taxon>
        <taxon>Embryophyta</taxon>
        <taxon>Tracheophyta</taxon>
        <taxon>Spermatophyta</taxon>
        <taxon>Magnoliopsida</taxon>
        <taxon>eudicotyledons</taxon>
        <taxon>Gunneridae</taxon>
        <taxon>Pentapetalae</taxon>
        <taxon>rosids</taxon>
        <taxon>fabids</taxon>
        <taxon>Fabales</taxon>
        <taxon>Fabaceae</taxon>
        <taxon>Papilionoideae</taxon>
        <taxon>50 kb inversion clade</taxon>
        <taxon>genistoids sensu lato</taxon>
        <taxon>core genistoids</taxon>
        <taxon>Genisteae</taxon>
        <taxon>Lupinus</taxon>
    </lineage>
</organism>
<comment type="caution">
    <text evidence="1">The sequence shown here is derived from an EMBL/GenBank/DDBJ whole genome shotgun (WGS) entry which is preliminary data.</text>
</comment>
<evidence type="ECO:0000313" key="1">
    <source>
        <dbReference type="EMBL" id="KAE9617926.1"/>
    </source>
</evidence>
<sequence>MFFGVEDVGRKLDLPVESGQELVLDCSRWIPEKELRRLSKFLGERKQCEGVSKSPYGRLPLFIRK</sequence>
<accession>A0A6A4QXG2</accession>
<keyword evidence="2" id="KW-1185">Reference proteome</keyword>
<proteinExistence type="predicted"/>
<gene>
    <name evidence="1" type="ORF">Lalb_Chr03g0040731</name>
</gene>
<dbReference type="Proteomes" id="UP000447434">
    <property type="component" value="Chromosome 3"/>
</dbReference>
<dbReference type="AlphaFoldDB" id="A0A6A4QXG2"/>
<dbReference type="EMBL" id="WOCE01000003">
    <property type="protein sequence ID" value="KAE9617926.1"/>
    <property type="molecule type" value="Genomic_DNA"/>
</dbReference>
<evidence type="ECO:0000313" key="2">
    <source>
        <dbReference type="Proteomes" id="UP000447434"/>
    </source>
</evidence>
<reference evidence="2" key="1">
    <citation type="journal article" date="2020" name="Nat. Commun.">
        <title>Genome sequence of the cluster root forming white lupin.</title>
        <authorList>
            <person name="Hufnagel B."/>
            <person name="Marques A."/>
            <person name="Soriano A."/>
            <person name="Marques L."/>
            <person name="Divol F."/>
            <person name="Doumas P."/>
            <person name="Sallet E."/>
            <person name="Mancinotti D."/>
            <person name="Carrere S."/>
            <person name="Marande W."/>
            <person name="Arribat S."/>
            <person name="Keller J."/>
            <person name="Huneau C."/>
            <person name="Blein T."/>
            <person name="Aime D."/>
            <person name="Laguerre M."/>
            <person name="Taylor J."/>
            <person name="Schubert V."/>
            <person name="Nelson M."/>
            <person name="Geu-Flores F."/>
            <person name="Crespi M."/>
            <person name="Gallardo-Guerrero K."/>
            <person name="Delaux P.-M."/>
            <person name="Salse J."/>
            <person name="Berges H."/>
            <person name="Guyot R."/>
            <person name="Gouzy J."/>
            <person name="Peret B."/>
        </authorList>
    </citation>
    <scope>NUCLEOTIDE SEQUENCE [LARGE SCALE GENOMIC DNA]</scope>
    <source>
        <strain evidence="2">cv. Amiga</strain>
    </source>
</reference>